<dbReference type="Pfam" id="PF12146">
    <property type="entry name" value="Hydrolase_4"/>
    <property type="match status" value="2"/>
</dbReference>
<gene>
    <name evidence="2" type="ORF">DWW32_01170</name>
</gene>
<reference evidence="2 3" key="1">
    <citation type="submission" date="2018-08" db="EMBL/GenBank/DDBJ databases">
        <title>A genome reference for cultivated species of the human gut microbiota.</title>
        <authorList>
            <person name="Zou Y."/>
            <person name="Xue W."/>
            <person name="Luo G."/>
        </authorList>
    </citation>
    <scope>NUCLEOTIDE SEQUENCE [LARGE SCALE GENOMIC DNA]</scope>
    <source>
        <strain evidence="2 3">AF15-20</strain>
    </source>
</reference>
<dbReference type="AlphaFoldDB" id="A0A395WCA3"/>
<dbReference type="PANTHER" id="PTHR11614">
    <property type="entry name" value="PHOSPHOLIPASE-RELATED"/>
    <property type="match status" value="1"/>
</dbReference>
<dbReference type="GO" id="GO:0016787">
    <property type="term" value="F:hydrolase activity"/>
    <property type="evidence" value="ECO:0007669"/>
    <property type="project" value="UniProtKB-KW"/>
</dbReference>
<accession>A0A395WCA3</accession>
<dbReference type="Proteomes" id="UP000265489">
    <property type="component" value="Unassembled WGS sequence"/>
</dbReference>
<comment type="caution">
    <text evidence="2">The sequence shown here is derived from an EMBL/GenBank/DDBJ whole genome shotgun (WGS) entry which is preliminary data.</text>
</comment>
<dbReference type="RefSeq" id="WP_118324435.1">
    <property type="nucleotide sequence ID" value="NZ_QRYH01000005.1"/>
</dbReference>
<organism evidence="2 3">
    <name type="scientific">Holdemanella biformis</name>
    <dbReference type="NCBI Taxonomy" id="1735"/>
    <lineage>
        <taxon>Bacteria</taxon>
        <taxon>Bacillati</taxon>
        <taxon>Bacillota</taxon>
        <taxon>Erysipelotrichia</taxon>
        <taxon>Erysipelotrichales</taxon>
        <taxon>Erysipelotrichaceae</taxon>
        <taxon>Holdemanella</taxon>
    </lineage>
</organism>
<evidence type="ECO:0000313" key="3">
    <source>
        <dbReference type="Proteomes" id="UP000265489"/>
    </source>
</evidence>
<dbReference type="InterPro" id="IPR029058">
    <property type="entry name" value="AB_hydrolase_fold"/>
</dbReference>
<proteinExistence type="predicted"/>
<dbReference type="SUPFAM" id="SSF53474">
    <property type="entry name" value="alpha/beta-Hydrolases"/>
    <property type="match status" value="1"/>
</dbReference>
<feature type="domain" description="Serine aminopeptidase S33" evidence="1">
    <location>
        <begin position="8"/>
        <end position="110"/>
    </location>
</feature>
<dbReference type="GeneID" id="66579141"/>
<feature type="domain" description="Serine aminopeptidase S33" evidence="1">
    <location>
        <begin position="127"/>
        <end position="199"/>
    </location>
</feature>
<evidence type="ECO:0000313" key="2">
    <source>
        <dbReference type="EMBL" id="RGU94155.1"/>
    </source>
</evidence>
<dbReference type="EMBL" id="QRYQ01000001">
    <property type="protein sequence ID" value="RGU94155.1"/>
    <property type="molecule type" value="Genomic_DNA"/>
</dbReference>
<name>A0A395WCA3_9FIRM</name>
<dbReference type="InterPro" id="IPR022742">
    <property type="entry name" value="Hydrolase_4"/>
</dbReference>
<keyword evidence="2" id="KW-0378">Hydrolase</keyword>
<sequence>MSLFNRRKKPIIVTIHGFGRNLSHEFDPLARYLKAKKYEVIQFDMYDLNNPNDANHKDWVQRCEAKLSLAIKENPNVILIGFSMGGVIASYLASIYKVQSLILCAPAFEYLDIKKVTGLFKKSDKEKKGPSSKQYQAFTKIVSQYKESISQIECPILMLHGTSDEVIAPSSSTHAYKKIPAQKKRLIYIEDAKHRMLYDGRMEQTVFTIIEQMLENRIF</sequence>
<dbReference type="Gene3D" id="3.40.50.1820">
    <property type="entry name" value="alpha/beta hydrolase"/>
    <property type="match status" value="1"/>
</dbReference>
<protein>
    <submittedName>
        <fullName evidence="2">Alpha/beta fold hydrolase</fullName>
    </submittedName>
</protein>
<dbReference type="InterPro" id="IPR051044">
    <property type="entry name" value="MAG_DAG_Lipase"/>
</dbReference>
<evidence type="ECO:0000259" key="1">
    <source>
        <dbReference type="Pfam" id="PF12146"/>
    </source>
</evidence>